<evidence type="ECO:0000313" key="2">
    <source>
        <dbReference type="EMBL" id="EAR88840.2"/>
    </source>
</evidence>
<dbReference type="SUPFAM" id="SSF57184">
    <property type="entry name" value="Growth factor receptor domain"/>
    <property type="match status" value="1"/>
</dbReference>
<dbReference type="OrthoDB" id="9981301at2759"/>
<dbReference type="GeneID" id="7831992"/>
<sequence length="139" mass="15128">MKILFSLLLVQFLRAAIADFCPSGQYGHNRKLCIHCQDNYSRTKGSNVSSSSCFPCPENQTSVSGNTCSPCPNNFYSYSGQYCIACPDNQQSISGQSCTICPPGQSSISGTSCEIATTFSKNLQQFFIKSVLISMFLIS</sequence>
<evidence type="ECO:0000313" key="3">
    <source>
        <dbReference type="Proteomes" id="UP000009168"/>
    </source>
</evidence>
<gene>
    <name evidence="2" type="ORF">TTHERM_00263360</name>
</gene>
<feature type="signal peptide" evidence="1">
    <location>
        <begin position="1"/>
        <end position="18"/>
    </location>
</feature>
<feature type="chain" id="PRO_5004201334" evidence="1">
    <location>
        <begin position="19"/>
        <end position="139"/>
    </location>
</feature>
<dbReference type="InParanoid" id="Q22U47"/>
<dbReference type="SMART" id="SM01411">
    <property type="entry name" value="Ephrin_rec_like"/>
    <property type="match status" value="2"/>
</dbReference>
<keyword evidence="1" id="KW-0732">Signal</keyword>
<dbReference type="InterPro" id="IPR009030">
    <property type="entry name" value="Growth_fac_rcpt_cys_sf"/>
</dbReference>
<dbReference type="HOGENOM" id="CLU_1013671_0_0_1"/>
<reference evidence="3" key="1">
    <citation type="journal article" date="2006" name="PLoS Biol.">
        <title>Macronuclear genome sequence of the ciliate Tetrahymena thermophila, a model eukaryote.</title>
        <authorList>
            <person name="Eisen J.A."/>
            <person name="Coyne R.S."/>
            <person name="Wu M."/>
            <person name="Wu D."/>
            <person name="Thiagarajan M."/>
            <person name="Wortman J.R."/>
            <person name="Badger J.H."/>
            <person name="Ren Q."/>
            <person name="Amedeo P."/>
            <person name="Jones K.M."/>
            <person name="Tallon L.J."/>
            <person name="Delcher A.L."/>
            <person name="Salzberg S.L."/>
            <person name="Silva J.C."/>
            <person name="Haas B.J."/>
            <person name="Majoros W.H."/>
            <person name="Farzad M."/>
            <person name="Carlton J.M."/>
            <person name="Smith R.K. Jr."/>
            <person name="Garg J."/>
            <person name="Pearlman R.E."/>
            <person name="Karrer K.M."/>
            <person name="Sun L."/>
            <person name="Manning G."/>
            <person name="Elde N.C."/>
            <person name="Turkewitz A.P."/>
            <person name="Asai D.J."/>
            <person name="Wilkes D.E."/>
            <person name="Wang Y."/>
            <person name="Cai H."/>
            <person name="Collins K."/>
            <person name="Stewart B.A."/>
            <person name="Lee S.R."/>
            <person name="Wilamowska K."/>
            <person name="Weinberg Z."/>
            <person name="Ruzzo W.L."/>
            <person name="Wloga D."/>
            <person name="Gaertig J."/>
            <person name="Frankel J."/>
            <person name="Tsao C.-C."/>
            <person name="Gorovsky M.A."/>
            <person name="Keeling P.J."/>
            <person name="Waller R.F."/>
            <person name="Patron N.J."/>
            <person name="Cherry J.M."/>
            <person name="Stover N.A."/>
            <person name="Krieger C.J."/>
            <person name="del Toro C."/>
            <person name="Ryder H.F."/>
            <person name="Williamson S.C."/>
            <person name="Barbeau R.A."/>
            <person name="Hamilton E.P."/>
            <person name="Orias E."/>
        </authorList>
    </citation>
    <scope>NUCLEOTIDE SEQUENCE [LARGE SCALE GENOMIC DNA]</scope>
    <source>
        <strain evidence="3">SB210</strain>
    </source>
</reference>
<keyword evidence="3" id="KW-1185">Reference proteome</keyword>
<dbReference type="AlphaFoldDB" id="Q22U47"/>
<dbReference type="KEGG" id="tet:TTHERM_00263360"/>
<dbReference type="Proteomes" id="UP000009168">
    <property type="component" value="Unassembled WGS sequence"/>
</dbReference>
<evidence type="ECO:0000256" key="1">
    <source>
        <dbReference type="SAM" id="SignalP"/>
    </source>
</evidence>
<name>Q22U47_TETTS</name>
<dbReference type="RefSeq" id="XP_001009085.2">
    <property type="nucleotide sequence ID" value="XM_001009085.2"/>
</dbReference>
<dbReference type="EMBL" id="GG662830">
    <property type="protein sequence ID" value="EAR88840.2"/>
    <property type="molecule type" value="Genomic_DNA"/>
</dbReference>
<protein>
    <submittedName>
        <fullName evidence="2">Immobilization antigen LA, putative</fullName>
    </submittedName>
</protein>
<organism evidence="2 3">
    <name type="scientific">Tetrahymena thermophila (strain SB210)</name>
    <dbReference type="NCBI Taxonomy" id="312017"/>
    <lineage>
        <taxon>Eukaryota</taxon>
        <taxon>Sar</taxon>
        <taxon>Alveolata</taxon>
        <taxon>Ciliophora</taxon>
        <taxon>Intramacronucleata</taxon>
        <taxon>Oligohymenophorea</taxon>
        <taxon>Hymenostomatida</taxon>
        <taxon>Tetrahymenina</taxon>
        <taxon>Tetrahymenidae</taxon>
        <taxon>Tetrahymena</taxon>
    </lineage>
</organism>
<accession>Q22U47</accession>
<proteinExistence type="predicted"/>